<dbReference type="Pfam" id="PF10523">
    <property type="entry name" value="BEN"/>
    <property type="match status" value="1"/>
</dbReference>
<keyword evidence="2" id="KW-0812">Transmembrane</keyword>
<sequence>MVDTPIDEAGLKRSNGLHPSQLNSSSESSSSDDEDSSNGGKKSAGTKGGNIAILNKTKIDTDFISKLIGNRFPGDKRYDPNEINKLRLLSHSYQNFAVKLLVRLFDEEEIIGRNVYGRNYSGDKSITKQPLDPERINFIKETVLRLTKTNNPELAWASCVIAMNRKMVDINNKVKSPKTMKIDVYTNRRQNTHTHTHACFKLFTTTTIKVIPAPPPFKKKIMACGIGLSVFFVFNVVIDDQHWSRNT</sequence>
<evidence type="ECO:0000313" key="5">
    <source>
        <dbReference type="Proteomes" id="UP000276133"/>
    </source>
</evidence>
<dbReference type="AlphaFoldDB" id="A0A3M7QT77"/>
<evidence type="ECO:0000256" key="1">
    <source>
        <dbReference type="SAM" id="MobiDB-lite"/>
    </source>
</evidence>
<dbReference type="EMBL" id="REGN01005224">
    <property type="protein sequence ID" value="RNA14261.1"/>
    <property type="molecule type" value="Genomic_DNA"/>
</dbReference>
<comment type="caution">
    <text evidence="4">The sequence shown here is derived from an EMBL/GenBank/DDBJ whole genome shotgun (WGS) entry which is preliminary data.</text>
</comment>
<feature type="transmembrane region" description="Helical" evidence="2">
    <location>
        <begin position="221"/>
        <end position="238"/>
    </location>
</feature>
<evidence type="ECO:0000256" key="2">
    <source>
        <dbReference type="SAM" id="Phobius"/>
    </source>
</evidence>
<dbReference type="Proteomes" id="UP000276133">
    <property type="component" value="Unassembled WGS sequence"/>
</dbReference>
<name>A0A3M7QT77_BRAPC</name>
<keyword evidence="5" id="KW-1185">Reference proteome</keyword>
<gene>
    <name evidence="4" type="ORF">BpHYR1_036349</name>
</gene>
<accession>A0A3M7QT77</accession>
<feature type="domain" description="BEN" evidence="3">
    <location>
        <begin position="69"/>
        <end position="174"/>
    </location>
</feature>
<dbReference type="InterPro" id="IPR018379">
    <property type="entry name" value="BEN_domain"/>
</dbReference>
<dbReference type="GO" id="GO:0003677">
    <property type="term" value="F:DNA binding"/>
    <property type="evidence" value="ECO:0007669"/>
    <property type="project" value="InterPro"/>
</dbReference>
<keyword evidence="2" id="KW-1133">Transmembrane helix</keyword>
<dbReference type="SMART" id="SM01025">
    <property type="entry name" value="BEN"/>
    <property type="match status" value="1"/>
</dbReference>
<evidence type="ECO:0000313" key="4">
    <source>
        <dbReference type="EMBL" id="RNA14261.1"/>
    </source>
</evidence>
<reference evidence="4 5" key="1">
    <citation type="journal article" date="2018" name="Sci. Rep.">
        <title>Genomic signatures of local adaptation to the degree of environmental predictability in rotifers.</title>
        <authorList>
            <person name="Franch-Gras L."/>
            <person name="Hahn C."/>
            <person name="Garcia-Roger E.M."/>
            <person name="Carmona M.J."/>
            <person name="Serra M."/>
            <person name="Gomez A."/>
        </authorList>
    </citation>
    <scope>NUCLEOTIDE SEQUENCE [LARGE SCALE GENOMIC DNA]</scope>
    <source>
        <strain evidence="4">HYR1</strain>
    </source>
</reference>
<protein>
    <recommendedName>
        <fullName evidence="3">BEN domain-containing protein</fullName>
    </recommendedName>
</protein>
<evidence type="ECO:0000259" key="3">
    <source>
        <dbReference type="PROSITE" id="PS51457"/>
    </source>
</evidence>
<dbReference type="PROSITE" id="PS51457">
    <property type="entry name" value="BEN"/>
    <property type="match status" value="1"/>
</dbReference>
<proteinExistence type="predicted"/>
<organism evidence="4 5">
    <name type="scientific">Brachionus plicatilis</name>
    <name type="common">Marine rotifer</name>
    <name type="synonym">Brachionus muelleri</name>
    <dbReference type="NCBI Taxonomy" id="10195"/>
    <lineage>
        <taxon>Eukaryota</taxon>
        <taxon>Metazoa</taxon>
        <taxon>Spiralia</taxon>
        <taxon>Gnathifera</taxon>
        <taxon>Rotifera</taxon>
        <taxon>Eurotatoria</taxon>
        <taxon>Monogononta</taxon>
        <taxon>Pseudotrocha</taxon>
        <taxon>Ploima</taxon>
        <taxon>Brachionidae</taxon>
        <taxon>Brachionus</taxon>
    </lineage>
</organism>
<keyword evidence="2" id="KW-0472">Membrane</keyword>
<feature type="region of interest" description="Disordered" evidence="1">
    <location>
        <begin position="1"/>
        <end position="48"/>
    </location>
</feature>
<dbReference type="Gene3D" id="1.10.10.2590">
    <property type="entry name" value="BEN domain"/>
    <property type="match status" value="1"/>
</dbReference>
<dbReference type="OrthoDB" id="9927103at2759"/>